<keyword evidence="4" id="KW-1185">Reference proteome</keyword>
<keyword evidence="2" id="KW-0812">Transmembrane</keyword>
<dbReference type="Proteomes" id="UP000722989">
    <property type="component" value="Unassembled WGS sequence"/>
</dbReference>
<dbReference type="InterPro" id="IPR038637">
    <property type="entry name" value="NPCBM_sf"/>
</dbReference>
<feature type="region of interest" description="Disordered" evidence="1">
    <location>
        <begin position="57"/>
        <end position="105"/>
    </location>
</feature>
<evidence type="ECO:0000313" key="4">
    <source>
        <dbReference type="Proteomes" id="UP000722989"/>
    </source>
</evidence>
<organism evidence="3 4">
    <name type="scientific">Planosporangium thailandense</name>
    <dbReference type="NCBI Taxonomy" id="765197"/>
    <lineage>
        <taxon>Bacteria</taxon>
        <taxon>Bacillati</taxon>
        <taxon>Actinomycetota</taxon>
        <taxon>Actinomycetes</taxon>
        <taxon>Micromonosporales</taxon>
        <taxon>Micromonosporaceae</taxon>
        <taxon>Planosporangium</taxon>
    </lineage>
</organism>
<keyword evidence="2" id="KW-1133">Transmembrane helix</keyword>
<proteinExistence type="predicted"/>
<gene>
    <name evidence="3" type="ORF">HC031_15845</name>
</gene>
<protein>
    <recommendedName>
        <fullName evidence="5">Glycosyl hydrolase family 98 putative carbohydrate-binding module domain-containing protein</fullName>
    </recommendedName>
</protein>
<evidence type="ECO:0000256" key="1">
    <source>
        <dbReference type="SAM" id="MobiDB-lite"/>
    </source>
</evidence>
<comment type="caution">
    <text evidence="3">The sequence shown here is derived from an EMBL/GenBank/DDBJ whole genome shotgun (WGS) entry which is preliminary data.</text>
</comment>
<keyword evidence="2" id="KW-0472">Membrane</keyword>
<feature type="compositionally biased region" description="Low complexity" evidence="1">
    <location>
        <begin position="61"/>
        <end position="80"/>
    </location>
</feature>
<evidence type="ECO:0008006" key="5">
    <source>
        <dbReference type="Google" id="ProtNLM"/>
    </source>
</evidence>
<accession>A0ABX0XYQ7</accession>
<reference evidence="3 4" key="1">
    <citation type="submission" date="2020-03" db="EMBL/GenBank/DDBJ databases">
        <title>WGS of the type strain of Planosporangium spp.</title>
        <authorList>
            <person name="Thawai C."/>
        </authorList>
    </citation>
    <scope>NUCLEOTIDE SEQUENCE [LARGE SCALE GENOMIC DNA]</scope>
    <source>
        <strain evidence="3 4">TBRC 5610</strain>
    </source>
</reference>
<dbReference type="RefSeq" id="WP_167926088.1">
    <property type="nucleotide sequence ID" value="NZ_JAATVY010000010.1"/>
</dbReference>
<feature type="compositionally biased region" description="Pro residues" evidence="1">
    <location>
        <begin position="81"/>
        <end position="97"/>
    </location>
</feature>
<evidence type="ECO:0000313" key="3">
    <source>
        <dbReference type="EMBL" id="NJC71173.1"/>
    </source>
</evidence>
<evidence type="ECO:0000256" key="2">
    <source>
        <dbReference type="SAM" id="Phobius"/>
    </source>
</evidence>
<dbReference type="Gene3D" id="2.60.120.1060">
    <property type="entry name" value="NPCBM/NEW2 domain"/>
    <property type="match status" value="1"/>
</dbReference>
<name>A0ABX0XYQ7_9ACTN</name>
<sequence length="266" mass="28109">MTQSVLIAAGLALLSVLLGFVGGLLPQPAKVTTRGLAAIFAISLVLYVVGTAYKEYSDKTSSPPSGEGSGEGSTAQTPMTAPDPAPPATPSRTPSPRPEQGQRSSVAIQVTDDPGLGPQISHAPPNPEYLSTIDYVNSSGDTMVMGDASIRNQPYKNSVSLCADGPLAANRCANFGHETWVEYNIDPHYTTLTATIGMSSNSSSDCQLYGQVLIDNDEVFGKQFAFGDQYPFTQKVTGKLRIRLQMHAVGGHGRCDLVFGNVALKK</sequence>
<feature type="region of interest" description="Disordered" evidence="1">
    <location>
        <begin position="110"/>
        <end position="129"/>
    </location>
</feature>
<dbReference type="EMBL" id="JAATVY010000010">
    <property type="protein sequence ID" value="NJC71173.1"/>
    <property type="molecule type" value="Genomic_DNA"/>
</dbReference>
<feature type="transmembrane region" description="Helical" evidence="2">
    <location>
        <begin position="36"/>
        <end position="53"/>
    </location>
</feature>